<keyword evidence="2" id="KW-0808">Transferase</keyword>
<dbReference type="PANTHER" id="PTHR46890:SF48">
    <property type="entry name" value="RNA-DIRECTED DNA POLYMERASE"/>
    <property type="match status" value="1"/>
</dbReference>
<accession>A0A5B6WZC9</accession>
<keyword evidence="3" id="KW-1185">Reference proteome</keyword>
<proteinExistence type="predicted"/>
<dbReference type="AlphaFoldDB" id="A0A5B6WZC9"/>
<dbReference type="OrthoDB" id="410104at2759"/>
<reference evidence="3" key="1">
    <citation type="journal article" date="2019" name="Plant Biotechnol. J.">
        <title>Genome sequencing of the Australian wild diploid species Gossypium australe highlights disease resistance and delayed gland morphogenesis.</title>
        <authorList>
            <person name="Cai Y."/>
            <person name="Cai X."/>
            <person name="Wang Q."/>
            <person name="Wang P."/>
            <person name="Zhang Y."/>
            <person name="Cai C."/>
            <person name="Xu Y."/>
            <person name="Wang K."/>
            <person name="Zhou Z."/>
            <person name="Wang C."/>
            <person name="Geng S."/>
            <person name="Li B."/>
            <person name="Dong Q."/>
            <person name="Hou Y."/>
            <person name="Wang H."/>
            <person name="Ai P."/>
            <person name="Liu Z."/>
            <person name="Yi F."/>
            <person name="Sun M."/>
            <person name="An G."/>
            <person name="Cheng J."/>
            <person name="Zhang Y."/>
            <person name="Shi Q."/>
            <person name="Xie Y."/>
            <person name="Shi X."/>
            <person name="Chang Y."/>
            <person name="Huang F."/>
            <person name="Chen Y."/>
            <person name="Hong S."/>
            <person name="Mi L."/>
            <person name="Sun Q."/>
            <person name="Zhang L."/>
            <person name="Zhou B."/>
            <person name="Peng R."/>
            <person name="Zhang X."/>
            <person name="Liu F."/>
        </authorList>
    </citation>
    <scope>NUCLEOTIDE SEQUENCE [LARGE SCALE GENOMIC DNA]</scope>
    <source>
        <strain evidence="3">cv. PA1801</strain>
    </source>
</reference>
<dbReference type="SUPFAM" id="SSF56672">
    <property type="entry name" value="DNA/RNA polymerases"/>
    <property type="match status" value="1"/>
</dbReference>
<organism evidence="2 3">
    <name type="scientific">Gossypium australe</name>
    <dbReference type="NCBI Taxonomy" id="47621"/>
    <lineage>
        <taxon>Eukaryota</taxon>
        <taxon>Viridiplantae</taxon>
        <taxon>Streptophyta</taxon>
        <taxon>Embryophyta</taxon>
        <taxon>Tracheophyta</taxon>
        <taxon>Spermatophyta</taxon>
        <taxon>Magnoliopsida</taxon>
        <taxon>eudicotyledons</taxon>
        <taxon>Gunneridae</taxon>
        <taxon>Pentapetalae</taxon>
        <taxon>rosids</taxon>
        <taxon>malvids</taxon>
        <taxon>Malvales</taxon>
        <taxon>Malvaceae</taxon>
        <taxon>Malvoideae</taxon>
        <taxon>Gossypium</taxon>
    </lineage>
</organism>
<evidence type="ECO:0000259" key="1">
    <source>
        <dbReference type="Pfam" id="PF00078"/>
    </source>
</evidence>
<name>A0A5B6WZC9_9ROSI</name>
<feature type="domain" description="Reverse transcriptase" evidence="1">
    <location>
        <begin position="97"/>
        <end position="304"/>
    </location>
</feature>
<dbReference type="Pfam" id="PF00078">
    <property type="entry name" value="RVT_1"/>
    <property type="match status" value="1"/>
</dbReference>
<dbReference type="CDD" id="cd01650">
    <property type="entry name" value="RT_nLTR_like"/>
    <property type="match status" value="1"/>
</dbReference>
<dbReference type="InterPro" id="IPR043502">
    <property type="entry name" value="DNA/RNA_pol_sf"/>
</dbReference>
<dbReference type="InterPro" id="IPR052343">
    <property type="entry name" value="Retrotransposon-Effector_Assoc"/>
</dbReference>
<sequence>MAHILSRVERKVTEEMNQMLTGAYAKEEIFAHVKSMGPTKAAGNDSFLVIFYQQFWHIIGRDVCNFCLSIPSEGMRLESCNATNIMLIQKIAQPNNLSNFRPISLCSNLYKIISKTVANHFQKVLDCCIDEAQSAFVPGRLITNNILLAYEVLHTFKQKRVGGKGFLALKLDMSKVYYRVEWSFLRQMLLKMGFASLWVDSIMHCIDSISYSIVINGCEGEKFKPTMGLRQGGPLSPYIFLVCNEGLSTLMCLAERDGMVKRARVSRKDQRFLIYFFADDIIFFGEASNQGVQTLKKILQEYEEASNKYLGLPNMVGRGKVGVSRSKRSHEAENCQLEH</sequence>
<keyword evidence="2" id="KW-0548">Nucleotidyltransferase</keyword>
<dbReference type="InterPro" id="IPR000477">
    <property type="entry name" value="RT_dom"/>
</dbReference>
<evidence type="ECO:0000313" key="2">
    <source>
        <dbReference type="EMBL" id="KAA3487270.1"/>
    </source>
</evidence>
<keyword evidence="2" id="KW-0695">RNA-directed DNA polymerase</keyword>
<protein>
    <submittedName>
        <fullName evidence="2">Reverse transcriptase</fullName>
    </submittedName>
</protein>
<dbReference type="GO" id="GO:0003964">
    <property type="term" value="F:RNA-directed DNA polymerase activity"/>
    <property type="evidence" value="ECO:0007669"/>
    <property type="project" value="UniProtKB-KW"/>
</dbReference>
<dbReference type="Proteomes" id="UP000325315">
    <property type="component" value="Unassembled WGS sequence"/>
</dbReference>
<evidence type="ECO:0000313" key="3">
    <source>
        <dbReference type="Proteomes" id="UP000325315"/>
    </source>
</evidence>
<gene>
    <name evidence="2" type="ORF">EPI10_031108</name>
</gene>
<dbReference type="PANTHER" id="PTHR46890">
    <property type="entry name" value="NON-LTR RETROLELEMENT REVERSE TRANSCRIPTASE-LIKE PROTEIN-RELATED"/>
    <property type="match status" value="1"/>
</dbReference>
<comment type="caution">
    <text evidence="2">The sequence shown here is derived from an EMBL/GenBank/DDBJ whole genome shotgun (WGS) entry which is preliminary data.</text>
</comment>
<dbReference type="EMBL" id="SMMG02000001">
    <property type="protein sequence ID" value="KAA3487270.1"/>
    <property type="molecule type" value="Genomic_DNA"/>
</dbReference>